<name>A0ABN6DTG2_9BACT</name>
<dbReference type="RefSeq" id="WP_221250901.1">
    <property type="nucleotide sequence ID" value="NZ_AP024355.1"/>
</dbReference>
<organism evidence="4 5">
    <name type="scientific">Desulfuromonas versatilis</name>
    <dbReference type="NCBI Taxonomy" id="2802975"/>
    <lineage>
        <taxon>Bacteria</taxon>
        <taxon>Pseudomonadati</taxon>
        <taxon>Thermodesulfobacteriota</taxon>
        <taxon>Desulfuromonadia</taxon>
        <taxon>Desulfuromonadales</taxon>
        <taxon>Desulfuromonadaceae</taxon>
        <taxon>Desulfuromonas</taxon>
    </lineage>
</organism>
<dbReference type="PANTHER" id="PTHR45339">
    <property type="entry name" value="HYBRID SIGNAL TRANSDUCTION HISTIDINE KINASE J"/>
    <property type="match status" value="1"/>
</dbReference>
<dbReference type="SUPFAM" id="SSF52172">
    <property type="entry name" value="CheY-like"/>
    <property type="match status" value="1"/>
</dbReference>
<sequence>MKQVLVIEDNPENLRLISYALKRGGYGIVSAETGEEGIELVASTRPEFIIVDISLPGIDGLEVTRRIRRGEAEGRIPIIAITSLAMAGDRERVLEAGCDGYFEKPIDPLTIMERIHRITGAQR</sequence>
<evidence type="ECO:0000256" key="1">
    <source>
        <dbReference type="ARBA" id="ARBA00022553"/>
    </source>
</evidence>
<keyword evidence="1 2" id="KW-0597">Phosphoprotein</keyword>
<dbReference type="InterPro" id="IPR001789">
    <property type="entry name" value="Sig_transdc_resp-reg_receiver"/>
</dbReference>
<dbReference type="Proteomes" id="UP001319827">
    <property type="component" value="Chromosome"/>
</dbReference>
<dbReference type="PROSITE" id="PS50110">
    <property type="entry name" value="RESPONSE_REGULATORY"/>
    <property type="match status" value="1"/>
</dbReference>
<feature type="modified residue" description="4-aspartylphosphate" evidence="2">
    <location>
        <position position="52"/>
    </location>
</feature>
<evidence type="ECO:0000259" key="3">
    <source>
        <dbReference type="PROSITE" id="PS50110"/>
    </source>
</evidence>
<protein>
    <recommendedName>
        <fullName evidence="3">Response regulatory domain-containing protein</fullName>
    </recommendedName>
</protein>
<dbReference type="SMART" id="SM00448">
    <property type="entry name" value="REC"/>
    <property type="match status" value="1"/>
</dbReference>
<keyword evidence="5" id="KW-1185">Reference proteome</keyword>
<reference evidence="4 5" key="1">
    <citation type="journal article" date="2016" name="C (Basel)">
        <title>Selective Growth of and Electricity Production by Marine Exoelectrogenic Bacteria in Self-Aggregated Hydrogel of Microbially Reduced Graphene Oxide.</title>
        <authorList>
            <person name="Yoshida N."/>
            <person name="Goto Y."/>
            <person name="Miyata Y."/>
        </authorList>
    </citation>
    <scope>NUCLEOTIDE SEQUENCE [LARGE SCALE GENOMIC DNA]</scope>
    <source>
        <strain evidence="4 5">NIT-T3</strain>
    </source>
</reference>
<dbReference type="PANTHER" id="PTHR45339:SF5">
    <property type="entry name" value="HISTIDINE KINASE"/>
    <property type="match status" value="1"/>
</dbReference>
<dbReference type="Pfam" id="PF00072">
    <property type="entry name" value="Response_reg"/>
    <property type="match status" value="1"/>
</dbReference>
<dbReference type="Gene3D" id="3.40.50.2300">
    <property type="match status" value="1"/>
</dbReference>
<feature type="domain" description="Response regulatory" evidence="3">
    <location>
        <begin position="3"/>
        <end position="119"/>
    </location>
</feature>
<evidence type="ECO:0000256" key="2">
    <source>
        <dbReference type="PROSITE-ProRule" id="PRU00169"/>
    </source>
</evidence>
<dbReference type="InterPro" id="IPR011006">
    <property type="entry name" value="CheY-like_superfamily"/>
</dbReference>
<dbReference type="EMBL" id="AP024355">
    <property type="protein sequence ID" value="BCR03428.1"/>
    <property type="molecule type" value="Genomic_DNA"/>
</dbReference>
<accession>A0ABN6DTG2</accession>
<gene>
    <name evidence="4" type="ORF">DESUT3_04970</name>
</gene>
<evidence type="ECO:0000313" key="4">
    <source>
        <dbReference type="EMBL" id="BCR03428.1"/>
    </source>
</evidence>
<reference evidence="4 5" key="2">
    <citation type="journal article" date="2021" name="Int. J. Syst. Evol. Microbiol.">
        <title>Isolation and Polyphasic Characterization of Desulfuromonas versatilis sp. Nov., an Electrogenic Bacteria Capable of Versatile Metabolism Isolated from a Graphene Oxide-Reducing Enrichment Culture.</title>
        <authorList>
            <person name="Xie L."/>
            <person name="Yoshida N."/>
            <person name="Ishii S."/>
            <person name="Meng L."/>
        </authorList>
    </citation>
    <scope>NUCLEOTIDE SEQUENCE [LARGE SCALE GENOMIC DNA]</scope>
    <source>
        <strain evidence="4 5">NIT-T3</strain>
    </source>
</reference>
<evidence type="ECO:0000313" key="5">
    <source>
        <dbReference type="Proteomes" id="UP001319827"/>
    </source>
</evidence>
<proteinExistence type="predicted"/>